<evidence type="ECO:0000313" key="2">
    <source>
        <dbReference type="Proteomes" id="UP000284916"/>
    </source>
</evidence>
<accession>A0A415IWZ0</accession>
<dbReference type="EMBL" id="QROI01000025">
    <property type="protein sequence ID" value="RHL12147.1"/>
    <property type="molecule type" value="Genomic_DNA"/>
</dbReference>
<gene>
    <name evidence="1" type="ORF">DW035_13715</name>
</gene>
<proteinExistence type="predicted"/>
<protein>
    <submittedName>
        <fullName evidence="1">Uncharacterized protein</fullName>
    </submittedName>
</protein>
<sequence>MSYWFVFFFNGKVNRLIWGECIPFTDVYTRIVESVFYIALFFIDNFFERKPAIDANFINDGEPAIF</sequence>
<reference evidence="1 2" key="1">
    <citation type="submission" date="2018-08" db="EMBL/GenBank/DDBJ databases">
        <title>A genome reference for cultivated species of the human gut microbiota.</title>
        <authorList>
            <person name="Zou Y."/>
            <person name="Xue W."/>
            <person name="Luo G."/>
        </authorList>
    </citation>
    <scope>NUCLEOTIDE SEQUENCE [LARGE SCALE GENOMIC DNA]</scope>
    <source>
        <strain evidence="1 2">AF39-11</strain>
    </source>
</reference>
<dbReference type="AlphaFoldDB" id="A0A415IWZ0"/>
<comment type="caution">
    <text evidence="1">The sequence shown here is derived from an EMBL/GenBank/DDBJ whole genome shotgun (WGS) entry which is preliminary data.</text>
</comment>
<evidence type="ECO:0000313" key="1">
    <source>
        <dbReference type="EMBL" id="RHL12147.1"/>
    </source>
</evidence>
<organism evidence="1 2">
    <name type="scientific">Phocaeicola plebeius</name>
    <dbReference type="NCBI Taxonomy" id="310297"/>
    <lineage>
        <taxon>Bacteria</taxon>
        <taxon>Pseudomonadati</taxon>
        <taxon>Bacteroidota</taxon>
        <taxon>Bacteroidia</taxon>
        <taxon>Bacteroidales</taxon>
        <taxon>Bacteroidaceae</taxon>
        <taxon>Phocaeicola</taxon>
    </lineage>
</organism>
<name>A0A415IWZ0_9BACT</name>
<dbReference type="Proteomes" id="UP000284916">
    <property type="component" value="Unassembled WGS sequence"/>
</dbReference>